<accession>A0A927F076</accession>
<evidence type="ECO:0000256" key="2">
    <source>
        <dbReference type="SAM" id="Phobius"/>
    </source>
</evidence>
<keyword evidence="2" id="KW-1133">Transmembrane helix</keyword>
<organism evidence="3 4">
    <name type="scientific">Streptomyces chumphonensis</name>
    <dbReference type="NCBI Taxonomy" id="1214925"/>
    <lineage>
        <taxon>Bacteria</taxon>
        <taxon>Bacillati</taxon>
        <taxon>Actinomycetota</taxon>
        <taxon>Actinomycetes</taxon>
        <taxon>Kitasatosporales</taxon>
        <taxon>Streptomycetaceae</taxon>
        <taxon>Streptomyces</taxon>
    </lineage>
</organism>
<proteinExistence type="predicted"/>
<dbReference type="EMBL" id="JACXYU010000007">
    <property type="protein sequence ID" value="MBD3932988.1"/>
    <property type="molecule type" value="Genomic_DNA"/>
</dbReference>
<dbReference type="SUPFAM" id="SSF75011">
    <property type="entry name" value="3-carboxy-cis,cis-mucoante lactonizing enzyme"/>
    <property type="match status" value="1"/>
</dbReference>
<sequence>MVAADGAVAADEPGFTVRDPRITEASGLAASRAHPGVYWTHNDSANAAEVFAVDGATGRTLATVTLAGVAGRDLEAVSVGPDGDLYVGDIGDNLGGTWPHVWIYRFAEPAELADTTVEPAVHTVRYADGPRDAESLAVHPGTGRVYIVGKREGGDGLYAGPEELSTEGVNTFTRVADVDLWATDAAFSPDGSRLAVRSYFGGRMYAWEDGGPREIGRLPVPIQRQGESLAFTPDGRTVLFGSEGEGEEVRAEELSGELLPEDARRADEEAGETAGGGSGGAGDDGGRDVDGDGVSLGGAGLAIALAVWIALRGGRRRRGD</sequence>
<feature type="transmembrane region" description="Helical" evidence="2">
    <location>
        <begin position="293"/>
        <end position="311"/>
    </location>
</feature>
<evidence type="ECO:0000313" key="4">
    <source>
        <dbReference type="Proteomes" id="UP000632289"/>
    </source>
</evidence>
<evidence type="ECO:0008006" key="5">
    <source>
        <dbReference type="Google" id="ProtNLM"/>
    </source>
</evidence>
<evidence type="ECO:0000313" key="3">
    <source>
        <dbReference type="EMBL" id="MBD3932988.1"/>
    </source>
</evidence>
<name>A0A927F076_9ACTN</name>
<feature type="region of interest" description="Disordered" evidence="1">
    <location>
        <begin position="265"/>
        <end position="291"/>
    </location>
</feature>
<reference evidence="3" key="1">
    <citation type="submission" date="2020-09" db="EMBL/GenBank/DDBJ databases">
        <title>Secondary metabolite and genome analysis of marine Streptomyces chumphonensis KK1-2T.</title>
        <authorList>
            <person name="Phongsopitanun W."/>
            <person name="Kanchanasin P."/>
            <person name="Pittayakhajonwut P."/>
            <person name="Suwanborirux K."/>
            <person name="Tanasupawat S."/>
        </authorList>
    </citation>
    <scope>NUCLEOTIDE SEQUENCE</scope>
    <source>
        <strain evidence="3">KK1-2</strain>
    </source>
</reference>
<dbReference type="Proteomes" id="UP000632289">
    <property type="component" value="Unassembled WGS sequence"/>
</dbReference>
<gene>
    <name evidence="3" type="ORF">IF129_15690</name>
</gene>
<keyword evidence="2" id="KW-0472">Membrane</keyword>
<dbReference type="Gene3D" id="2.130.10.10">
    <property type="entry name" value="YVTN repeat-like/Quinoprotein amine dehydrogenase"/>
    <property type="match status" value="1"/>
</dbReference>
<feature type="compositionally biased region" description="Gly residues" evidence="1">
    <location>
        <begin position="273"/>
        <end position="283"/>
    </location>
</feature>
<dbReference type="InterPro" id="IPR015943">
    <property type="entry name" value="WD40/YVTN_repeat-like_dom_sf"/>
</dbReference>
<dbReference type="AlphaFoldDB" id="A0A927F076"/>
<keyword evidence="4" id="KW-1185">Reference proteome</keyword>
<comment type="caution">
    <text evidence="3">The sequence shown here is derived from an EMBL/GenBank/DDBJ whole genome shotgun (WGS) entry which is preliminary data.</text>
</comment>
<keyword evidence="2" id="KW-0812">Transmembrane</keyword>
<protein>
    <recommendedName>
        <fullName evidence="5">WD40 repeat domain-containing protein</fullName>
    </recommendedName>
</protein>
<evidence type="ECO:0000256" key="1">
    <source>
        <dbReference type="SAM" id="MobiDB-lite"/>
    </source>
</evidence>